<comment type="caution">
    <text evidence="5">The sequence shown here is derived from an EMBL/GenBank/DDBJ whole genome shotgun (WGS) entry which is preliminary data.</text>
</comment>
<evidence type="ECO:0000256" key="2">
    <source>
        <dbReference type="ARBA" id="ARBA00023098"/>
    </source>
</evidence>
<organism evidence="5 6">
    <name type="scientific">Xylanimonas ulmi</name>
    <dbReference type="NCBI Taxonomy" id="228973"/>
    <lineage>
        <taxon>Bacteria</taxon>
        <taxon>Bacillati</taxon>
        <taxon>Actinomycetota</taxon>
        <taxon>Actinomycetes</taxon>
        <taxon>Micrococcales</taxon>
        <taxon>Promicromonosporaceae</taxon>
        <taxon>Xylanimonas</taxon>
    </lineage>
</organism>
<dbReference type="Pfam" id="PF00378">
    <property type="entry name" value="ECH_1"/>
    <property type="match status" value="1"/>
</dbReference>
<dbReference type="Gene3D" id="3.90.226.10">
    <property type="entry name" value="2-enoyl-CoA Hydratase, Chain A, domain 1"/>
    <property type="match status" value="1"/>
</dbReference>
<dbReference type="InterPro" id="IPR001753">
    <property type="entry name" value="Enoyl-CoA_hydra/iso"/>
</dbReference>
<proteinExistence type="inferred from homology"/>
<keyword evidence="2" id="KW-0443">Lipid metabolism</keyword>
<dbReference type="Gene3D" id="1.10.12.10">
    <property type="entry name" value="Lyase 2-enoyl-coa Hydratase, Chain A, domain 2"/>
    <property type="match status" value="1"/>
</dbReference>
<dbReference type="GO" id="GO:0016829">
    <property type="term" value="F:lyase activity"/>
    <property type="evidence" value="ECO:0007669"/>
    <property type="project" value="UniProtKB-KW"/>
</dbReference>
<gene>
    <name evidence="5" type="ORF">EV386_1860</name>
</gene>
<reference evidence="5 6" key="1">
    <citation type="submission" date="2019-02" db="EMBL/GenBank/DDBJ databases">
        <title>Sequencing the genomes of 1000 actinobacteria strains.</title>
        <authorList>
            <person name="Klenk H.-P."/>
        </authorList>
    </citation>
    <scope>NUCLEOTIDE SEQUENCE [LARGE SCALE GENOMIC DNA]</scope>
    <source>
        <strain evidence="5 6">DSM 16932</strain>
    </source>
</reference>
<keyword evidence="6" id="KW-1185">Reference proteome</keyword>
<dbReference type="OrthoDB" id="9790967at2"/>
<evidence type="ECO:0000256" key="3">
    <source>
        <dbReference type="ARBA" id="ARBA00023239"/>
    </source>
</evidence>
<dbReference type="EMBL" id="SGWX01000001">
    <property type="protein sequence ID" value="RZS61553.1"/>
    <property type="molecule type" value="Genomic_DNA"/>
</dbReference>
<keyword evidence="3" id="KW-0456">Lyase</keyword>
<dbReference type="PANTHER" id="PTHR11941">
    <property type="entry name" value="ENOYL-COA HYDRATASE-RELATED"/>
    <property type="match status" value="1"/>
</dbReference>
<dbReference type="AlphaFoldDB" id="A0A4Q7M3K3"/>
<evidence type="ECO:0000256" key="4">
    <source>
        <dbReference type="RuleBase" id="RU003707"/>
    </source>
</evidence>
<dbReference type="InterPro" id="IPR014748">
    <property type="entry name" value="Enoyl-CoA_hydra_C"/>
</dbReference>
<dbReference type="CDD" id="cd06558">
    <property type="entry name" value="crotonase-like"/>
    <property type="match status" value="1"/>
</dbReference>
<dbReference type="RefSeq" id="WP_130414336.1">
    <property type="nucleotide sequence ID" value="NZ_SGWX01000001.1"/>
</dbReference>
<dbReference type="PANTHER" id="PTHR11941:SF169">
    <property type="entry name" value="(7AS)-7A-METHYL-1,5-DIOXO-2,3,5,6,7,7A-HEXAHYDRO-1H-INDENE-CARBOXYL-COA HYDROLASE"/>
    <property type="match status" value="1"/>
</dbReference>
<dbReference type="InterPro" id="IPR029045">
    <property type="entry name" value="ClpP/crotonase-like_dom_sf"/>
</dbReference>
<sequence length="268" mass="27863">MTSDEPAALYEARDGVALLTLNRPHALNAVDAALATAVGEGLEAAAADPAVRVVVVTGRGRAFCAGADLKEVARGRPILAHGHPEWGFAGMVRHWIDKPVIAAVNGPAMGGGAEIVLACDLAIAAADAVFALPEVRRGLLAAAGGLVRLPRQVPLKRALELALTGEAISAETACQWGLVNRVTSADALRGEVEAVARRIAANAPLSVAHTKRVLHRAAVGGSDWDARWSGADPWAVSDEAMRTVFASADAMEGARAFAEKREPVWSGR</sequence>
<dbReference type="PROSITE" id="PS00166">
    <property type="entry name" value="ENOYL_COA_HYDRATASE"/>
    <property type="match status" value="1"/>
</dbReference>
<accession>A0A4Q7M3K3</accession>
<dbReference type="SUPFAM" id="SSF52096">
    <property type="entry name" value="ClpP/crotonase"/>
    <property type="match status" value="1"/>
</dbReference>
<dbReference type="Proteomes" id="UP000293852">
    <property type="component" value="Unassembled WGS sequence"/>
</dbReference>
<name>A0A4Q7M3K3_9MICO</name>
<protein>
    <submittedName>
        <fullName evidence="5">Crotonobetainyl-CoA hydratase</fullName>
    </submittedName>
</protein>
<evidence type="ECO:0000313" key="6">
    <source>
        <dbReference type="Proteomes" id="UP000293852"/>
    </source>
</evidence>
<comment type="similarity">
    <text evidence="1 4">Belongs to the enoyl-CoA hydratase/isomerase family.</text>
</comment>
<evidence type="ECO:0000256" key="1">
    <source>
        <dbReference type="ARBA" id="ARBA00005254"/>
    </source>
</evidence>
<dbReference type="GO" id="GO:0006635">
    <property type="term" value="P:fatty acid beta-oxidation"/>
    <property type="evidence" value="ECO:0007669"/>
    <property type="project" value="TreeGrafter"/>
</dbReference>
<dbReference type="InterPro" id="IPR018376">
    <property type="entry name" value="Enoyl-CoA_hyd/isom_CS"/>
</dbReference>
<evidence type="ECO:0000313" key="5">
    <source>
        <dbReference type="EMBL" id="RZS61553.1"/>
    </source>
</evidence>